<gene>
    <name evidence="2" type="ORF">AA957_19405</name>
</gene>
<dbReference type="AlphaFoldDB" id="A0A0H5AEZ4"/>
<keyword evidence="1" id="KW-1133">Transmembrane helix</keyword>
<protein>
    <submittedName>
        <fullName evidence="2">Uncharacterized protein</fullName>
    </submittedName>
</protein>
<feature type="transmembrane region" description="Helical" evidence="1">
    <location>
        <begin position="40"/>
        <end position="58"/>
    </location>
</feature>
<dbReference type="KEGG" id="ptv:AA957_19405"/>
<sequence>MGENHSVEGVGAAVAKGFHLLGRQLRVYLLQQPGFVDPQAAVVAIFIGSHVILLVAFMQRNHPKNRLWTIQAGVGFAENLIPPVADFGQEKPEERRVIKPVLMMAVH</sequence>
<evidence type="ECO:0000256" key="1">
    <source>
        <dbReference type="SAM" id="Phobius"/>
    </source>
</evidence>
<accession>A0A0H5AEZ4</accession>
<evidence type="ECO:0000313" key="2">
    <source>
        <dbReference type="EMBL" id="AKS08200.1"/>
    </source>
</evidence>
<dbReference type="RefSeq" id="WP_049711610.1">
    <property type="nucleotide sequence ID" value="NZ_CP011507.1"/>
</dbReference>
<dbReference type="PATRIC" id="fig|200450.3.peg.3983"/>
<reference evidence="3" key="2">
    <citation type="submission" date="2015-05" db="EMBL/GenBank/DDBJ databases">
        <authorList>
            <person name="Swarnkar M.K."/>
            <person name="Vyas P."/>
            <person name="Rahi P."/>
            <person name="Thakur R."/>
            <person name="Thakur N."/>
            <person name="Singh A.K."/>
            <person name="Gulati A."/>
        </authorList>
    </citation>
    <scope>NUCLEOTIDE SEQUENCE [LARGE SCALE GENOMIC DNA]</scope>
    <source>
        <strain evidence="3">745</strain>
    </source>
</reference>
<keyword evidence="1" id="KW-0472">Membrane</keyword>
<reference evidence="2 3" key="1">
    <citation type="journal article" date="2015" name="Genome Announc.">
        <title>Complete Genome Sequence of the Rhizobacterium Pseudomonas trivialis Strain IHBB745 with Multiple Plant Growth-Promoting Activities and Tolerance to Desiccation and Alkalinity.</title>
        <authorList>
            <person name="Gulati A."/>
            <person name="Swarnkar M.K."/>
            <person name="Vyas P."/>
            <person name="Rahi P."/>
            <person name="Thakur R."/>
            <person name="Thakur N."/>
            <person name="Singh A.K."/>
        </authorList>
    </citation>
    <scope>NUCLEOTIDE SEQUENCE [LARGE SCALE GENOMIC DNA]</scope>
    <source>
        <strain evidence="3">745</strain>
    </source>
</reference>
<organism evidence="2 3">
    <name type="scientific">Pseudomonas trivialis</name>
    <dbReference type="NCBI Taxonomy" id="200450"/>
    <lineage>
        <taxon>Bacteria</taxon>
        <taxon>Pseudomonadati</taxon>
        <taxon>Pseudomonadota</taxon>
        <taxon>Gammaproteobacteria</taxon>
        <taxon>Pseudomonadales</taxon>
        <taxon>Pseudomonadaceae</taxon>
        <taxon>Pseudomonas</taxon>
    </lineage>
</organism>
<dbReference type="EMBL" id="CP011507">
    <property type="protein sequence ID" value="AKS08200.1"/>
    <property type="molecule type" value="Genomic_DNA"/>
</dbReference>
<dbReference type="Proteomes" id="UP000036608">
    <property type="component" value="Chromosome"/>
</dbReference>
<evidence type="ECO:0000313" key="3">
    <source>
        <dbReference type="Proteomes" id="UP000036608"/>
    </source>
</evidence>
<keyword evidence="1" id="KW-0812">Transmembrane</keyword>
<proteinExistence type="predicted"/>
<name>A0A0H5AEZ4_9PSED</name>